<dbReference type="EMBL" id="GBXM01052754">
    <property type="protein sequence ID" value="JAH55823.1"/>
    <property type="molecule type" value="Transcribed_RNA"/>
</dbReference>
<reference evidence="1" key="2">
    <citation type="journal article" date="2015" name="Fish Shellfish Immunol.">
        <title>Early steps in the European eel (Anguilla anguilla)-Vibrio vulnificus interaction in the gills: Role of the RtxA13 toxin.</title>
        <authorList>
            <person name="Callol A."/>
            <person name="Pajuelo D."/>
            <person name="Ebbesson L."/>
            <person name="Teles M."/>
            <person name="MacKenzie S."/>
            <person name="Amaro C."/>
        </authorList>
    </citation>
    <scope>NUCLEOTIDE SEQUENCE</scope>
</reference>
<accession>A0A0E9TSX6</accession>
<evidence type="ECO:0000313" key="1">
    <source>
        <dbReference type="EMBL" id="JAH55823.1"/>
    </source>
</evidence>
<sequence>MHPWPLNRIRMVEITPNRPSDRKQIFV</sequence>
<dbReference type="AlphaFoldDB" id="A0A0E9TSX6"/>
<name>A0A0E9TSX6_ANGAN</name>
<reference evidence="1" key="1">
    <citation type="submission" date="2014-11" db="EMBL/GenBank/DDBJ databases">
        <authorList>
            <person name="Amaro Gonzalez C."/>
        </authorList>
    </citation>
    <scope>NUCLEOTIDE SEQUENCE</scope>
</reference>
<organism evidence="1">
    <name type="scientific">Anguilla anguilla</name>
    <name type="common">European freshwater eel</name>
    <name type="synonym">Muraena anguilla</name>
    <dbReference type="NCBI Taxonomy" id="7936"/>
    <lineage>
        <taxon>Eukaryota</taxon>
        <taxon>Metazoa</taxon>
        <taxon>Chordata</taxon>
        <taxon>Craniata</taxon>
        <taxon>Vertebrata</taxon>
        <taxon>Euteleostomi</taxon>
        <taxon>Actinopterygii</taxon>
        <taxon>Neopterygii</taxon>
        <taxon>Teleostei</taxon>
        <taxon>Anguilliformes</taxon>
        <taxon>Anguillidae</taxon>
        <taxon>Anguilla</taxon>
    </lineage>
</organism>
<proteinExistence type="predicted"/>
<protein>
    <submittedName>
        <fullName evidence="1">Uncharacterized protein</fullName>
    </submittedName>
</protein>